<dbReference type="InterPro" id="IPR036812">
    <property type="entry name" value="NAD(P)_OxRdtase_dom_sf"/>
</dbReference>
<dbReference type="InterPro" id="IPR050523">
    <property type="entry name" value="AKR_Detox_Biosynth"/>
</dbReference>
<organism evidence="3 4">
    <name type="scientific">Coleophoma cylindrospora</name>
    <dbReference type="NCBI Taxonomy" id="1849047"/>
    <lineage>
        <taxon>Eukaryota</taxon>
        <taxon>Fungi</taxon>
        <taxon>Dikarya</taxon>
        <taxon>Ascomycota</taxon>
        <taxon>Pezizomycotina</taxon>
        <taxon>Leotiomycetes</taxon>
        <taxon>Helotiales</taxon>
        <taxon>Dermateaceae</taxon>
        <taxon>Coleophoma</taxon>
    </lineage>
</organism>
<evidence type="ECO:0000259" key="2">
    <source>
        <dbReference type="Pfam" id="PF00248"/>
    </source>
</evidence>
<evidence type="ECO:0000313" key="3">
    <source>
        <dbReference type="EMBL" id="RDW61973.1"/>
    </source>
</evidence>
<keyword evidence="1" id="KW-0560">Oxidoreductase</keyword>
<feature type="domain" description="NADP-dependent oxidoreductase" evidence="2">
    <location>
        <begin position="10"/>
        <end position="317"/>
    </location>
</feature>
<dbReference type="PANTHER" id="PTHR43364:SF4">
    <property type="entry name" value="NAD(P)-LINKED OXIDOREDUCTASE SUPERFAMILY PROTEIN"/>
    <property type="match status" value="1"/>
</dbReference>
<evidence type="ECO:0000313" key="4">
    <source>
        <dbReference type="Proteomes" id="UP000256645"/>
    </source>
</evidence>
<reference evidence="3 4" key="1">
    <citation type="journal article" date="2018" name="IMA Fungus">
        <title>IMA Genome-F 9: Draft genome sequence of Annulohypoxylon stygium, Aspergillus mulundensis, Berkeleyomyces basicola (syn. Thielaviopsis basicola), Ceratocystis smalleyi, two Cercospora beticola strains, Coleophoma cylindrospora, Fusarium fracticaudum, Phialophora cf. hyalina, and Morchella septimelata.</title>
        <authorList>
            <person name="Wingfield B.D."/>
            <person name="Bills G.F."/>
            <person name="Dong Y."/>
            <person name="Huang W."/>
            <person name="Nel W.J."/>
            <person name="Swalarsk-Parry B.S."/>
            <person name="Vaghefi N."/>
            <person name="Wilken P.M."/>
            <person name="An Z."/>
            <person name="de Beer Z.W."/>
            <person name="De Vos L."/>
            <person name="Chen L."/>
            <person name="Duong T.A."/>
            <person name="Gao Y."/>
            <person name="Hammerbacher A."/>
            <person name="Kikkert J.R."/>
            <person name="Li Y."/>
            <person name="Li H."/>
            <person name="Li K."/>
            <person name="Li Q."/>
            <person name="Liu X."/>
            <person name="Ma X."/>
            <person name="Naidoo K."/>
            <person name="Pethybridge S.J."/>
            <person name="Sun J."/>
            <person name="Steenkamp E.T."/>
            <person name="van der Nest M.A."/>
            <person name="van Wyk S."/>
            <person name="Wingfield M.J."/>
            <person name="Xiong C."/>
            <person name="Yue Q."/>
            <person name="Zhang X."/>
        </authorList>
    </citation>
    <scope>NUCLEOTIDE SEQUENCE [LARGE SCALE GENOMIC DNA]</scope>
    <source>
        <strain evidence="3 4">BP6252</strain>
    </source>
</reference>
<gene>
    <name evidence="3" type="ORF">BP6252_11406</name>
</gene>
<name>A0A3D8QJI3_9HELO</name>
<dbReference type="SUPFAM" id="SSF51430">
    <property type="entry name" value="NAD(P)-linked oxidoreductase"/>
    <property type="match status" value="1"/>
</dbReference>
<protein>
    <recommendedName>
        <fullName evidence="2">NADP-dependent oxidoreductase domain-containing protein</fullName>
    </recommendedName>
</protein>
<dbReference type="InterPro" id="IPR023210">
    <property type="entry name" value="NADP_OxRdtase_dom"/>
</dbReference>
<dbReference type="AlphaFoldDB" id="A0A3D8QJI3"/>
<comment type="caution">
    <text evidence="3">The sequence shown here is derived from an EMBL/GenBank/DDBJ whole genome shotgun (WGS) entry which is preliminary data.</text>
</comment>
<dbReference type="GO" id="GO:0016491">
    <property type="term" value="F:oxidoreductase activity"/>
    <property type="evidence" value="ECO:0007669"/>
    <property type="project" value="UniProtKB-KW"/>
</dbReference>
<dbReference type="Pfam" id="PF00248">
    <property type="entry name" value="Aldo_ket_red"/>
    <property type="match status" value="1"/>
</dbReference>
<sequence length="330" mass="37485">MANAVKTKIPLVFGAMTFGKPGVEQTRVFNLQDCGAMLDLFQKHGHKEVDTARVYGGGSSEEYLGELGWQSRGLVMETKLYPVPGKISHAAADLRAQLHASLKALQADKIEMWYLHGPDRKTPYEETLRAVNELHQEGLFERFGISNYMSWEVAQMNEICIRNGWIRPSVFQGVYNAIHRTVEAELFPCLRHYNMSFYAFNPLAGGYLTSRYHREAPQFEAGSRFDPNTTQGKTYQKRYINDVMFDALDIVREATTKHGLTETECALRWLMHHSLLRAELGDTVIIGASSMKHLEENLLDSEKGPLPDEVVAALENAWLVAKPKAWNYYH</sequence>
<keyword evidence="4" id="KW-1185">Reference proteome</keyword>
<accession>A0A3D8QJI3</accession>
<proteinExistence type="predicted"/>
<dbReference type="OrthoDB" id="48988at2759"/>
<dbReference type="EMBL" id="PDLM01000014">
    <property type="protein sequence ID" value="RDW61973.1"/>
    <property type="molecule type" value="Genomic_DNA"/>
</dbReference>
<dbReference type="PANTHER" id="PTHR43364">
    <property type="entry name" value="NADH-SPECIFIC METHYLGLYOXAL REDUCTASE-RELATED"/>
    <property type="match status" value="1"/>
</dbReference>
<dbReference type="Proteomes" id="UP000256645">
    <property type="component" value="Unassembled WGS sequence"/>
</dbReference>
<dbReference type="Gene3D" id="3.20.20.100">
    <property type="entry name" value="NADP-dependent oxidoreductase domain"/>
    <property type="match status" value="1"/>
</dbReference>
<dbReference type="CDD" id="cd19075">
    <property type="entry name" value="AKR_AKR7A1-5"/>
    <property type="match status" value="1"/>
</dbReference>
<dbReference type="STRING" id="1849047.A0A3D8QJI3"/>
<evidence type="ECO:0000256" key="1">
    <source>
        <dbReference type="ARBA" id="ARBA00023002"/>
    </source>
</evidence>